<evidence type="ECO:0000313" key="3">
    <source>
        <dbReference type="Proteomes" id="UP000523821"/>
    </source>
</evidence>
<dbReference type="AlphaFoldDB" id="A0A7W9FKW7"/>
<evidence type="ECO:0000256" key="1">
    <source>
        <dbReference type="ARBA" id="ARBA00023125"/>
    </source>
</evidence>
<protein>
    <submittedName>
        <fullName evidence="2">Rrf2 family iron-responsive transcriptional regulator</fullName>
    </submittedName>
</protein>
<dbReference type="InterPro" id="IPR036388">
    <property type="entry name" value="WH-like_DNA-bd_sf"/>
</dbReference>
<gene>
    <name evidence="2" type="ORF">GGQ63_000805</name>
</gene>
<dbReference type="Pfam" id="PF02082">
    <property type="entry name" value="Rrf2"/>
    <property type="match status" value="1"/>
</dbReference>
<dbReference type="Gene3D" id="1.10.10.10">
    <property type="entry name" value="Winged helix-like DNA-binding domain superfamily/Winged helix DNA-binding domain"/>
    <property type="match status" value="1"/>
</dbReference>
<name>A0A7W9FKW7_9HYPH</name>
<dbReference type="GO" id="GO:0003677">
    <property type="term" value="F:DNA binding"/>
    <property type="evidence" value="ECO:0007669"/>
    <property type="project" value="UniProtKB-KW"/>
</dbReference>
<dbReference type="InterPro" id="IPR030489">
    <property type="entry name" value="TR_Rrf2-type_CS"/>
</dbReference>
<dbReference type="PANTHER" id="PTHR33221">
    <property type="entry name" value="WINGED HELIX-TURN-HELIX TRANSCRIPTIONAL REGULATOR, RRF2 FAMILY"/>
    <property type="match status" value="1"/>
</dbReference>
<evidence type="ECO:0000313" key="2">
    <source>
        <dbReference type="EMBL" id="MBB5751753.1"/>
    </source>
</evidence>
<dbReference type="EMBL" id="JACHOO010000002">
    <property type="protein sequence ID" value="MBB5751753.1"/>
    <property type="molecule type" value="Genomic_DNA"/>
</dbReference>
<proteinExistence type="predicted"/>
<comment type="caution">
    <text evidence="2">The sequence shown here is derived from an EMBL/GenBank/DDBJ whole genome shotgun (WGS) entry which is preliminary data.</text>
</comment>
<dbReference type="NCBIfam" id="NF008886">
    <property type="entry name" value="PRK11920.1"/>
    <property type="match status" value="1"/>
</dbReference>
<accession>A0A7W9FKW7</accession>
<dbReference type="InterPro" id="IPR036390">
    <property type="entry name" value="WH_DNA-bd_sf"/>
</dbReference>
<dbReference type="PANTHER" id="PTHR33221:SF4">
    <property type="entry name" value="HTH-TYPE TRANSCRIPTIONAL REPRESSOR NSRR"/>
    <property type="match status" value="1"/>
</dbReference>
<dbReference type="Proteomes" id="UP000523821">
    <property type="component" value="Unassembled WGS sequence"/>
</dbReference>
<dbReference type="GO" id="GO:0003700">
    <property type="term" value="F:DNA-binding transcription factor activity"/>
    <property type="evidence" value="ECO:0007669"/>
    <property type="project" value="TreeGrafter"/>
</dbReference>
<dbReference type="GO" id="GO:0005829">
    <property type="term" value="C:cytosol"/>
    <property type="evidence" value="ECO:0007669"/>
    <property type="project" value="TreeGrafter"/>
</dbReference>
<dbReference type="InterPro" id="IPR000944">
    <property type="entry name" value="Tscrpt_reg_Rrf2"/>
</dbReference>
<dbReference type="SUPFAM" id="SSF46785">
    <property type="entry name" value="Winged helix' DNA-binding domain"/>
    <property type="match status" value="1"/>
</dbReference>
<dbReference type="PROSITE" id="PS01332">
    <property type="entry name" value="HTH_RRF2_1"/>
    <property type="match status" value="1"/>
</dbReference>
<keyword evidence="1" id="KW-0238">DNA-binding</keyword>
<sequence>MRLTQQTSYSIRVLIYCATNPGRNSRIRDIAATYAISELHLFKIMHVLVEQGYIETVRGRNGGIRLARPASDITIGEVVRATESNFHLVDCFDDAHRDCPLVSACGFNRVLDEALKAFFAVLDSYSIADIAANRGALRSLLDIESQTIHPLLEASFAPTSRQ</sequence>
<dbReference type="NCBIfam" id="TIGR00738">
    <property type="entry name" value="rrf2_super"/>
    <property type="match status" value="1"/>
</dbReference>
<dbReference type="RefSeq" id="WP_183852818.1">
    <property type="nucleotide sequence ID" value="NZ_JACHOO010000002.1"/>
</dbReference>
<dbReference type="PROSITE" id="PS51197">
    <property type="entry name" value="HTH_RRF2_2"/>
    <property type="match status" value="1"/>
</dbReference>
<organism evidence="2 3">
    <name type="scientific">Prosthecomicrobium pneumaticum</name>
    <dbReference type="NCBI Taxonomy" id="81895"/>
    <lineage>
        <taxon>Bacteria</taxon>
        <taxon>Pseudomonadati</taxon>
        <taxon>Pseudomonadota</taxon>
        <taxon>Alphaproteobacteria</taxon>
        <taxon>Hyphomicrobiales</taxon>
        <taxon>Kaistiaceae</taxon>
        <taxon>Prosthecomicrobium</taxon>
    </lineage>
</organism>
<reference evidence="2 3" key="1">
    <citation type="submission" date="2020-08" db="EMBL/GenBank/DDBJ databases">
        <title>Genomic Encyclopedia of Type Strains, Phase IV (KMG-IV): sequencing the most valuable type-strain genomes for metagenomic binning, comparative biology and taxonomic classification.</title>
        <authorList>
            <person name="Goeker M."/>
        </authorList>
    </citation>
    <scope>NUCLEOTIDE SEQUENCE [LARGE SCALE GENOMIC DNA]</scope>
    <source>
        <strain evidence="2 3">DSM 16268</strain>
    </source>
</reference>
<keyword evidence="3" id="KW-1185">Reference proteome</keyword>